<proteinExistence type="predicted"/>
<dbReference type="PROSITE" id="PS51257">
    <property type="entry name" value="PROKAR_LIPOPROTEIN"/>
    <property type="match status" value="1"/>
</dbReference>
<comment type="caution">
    <text evidence="1">The sequence shown here is derived from an EMBL/GenBank/DDBJ whole genome shotgun (WGS) entry which is preliminary data.</text>
</comment>
<accession>A0A948X045</accession>
<sequence length="460" mass="52118">MKFKLLAVLSVTAVLYSCDDSTTGIGDFVSNIDKIEAFSDTYNVTSKTYRLDKVYSRTNRAYLGKYTDSDFGQYSADFITQINCPENFELPEHLEEITGASLELYYTDFYGDSLATLTVQVDTLNKIIDESDTGLYYTSYDPKLYYDENKAPLATKSYAAVDLSVSDSLRNTSTYYPNISIDLGKDFGKHIENLYRSKPEYFKDAYSFINNVLKGFYVHTTNGDGSVVYIKDIWLRLNIDYLVERESTGEIDSVAHGNSVLAASKEILMSTRLENSDKLDELVNEKGHTYLKTPAGLCTEIELPVDEIYSTHQNDTLNSVTLSIKKYRYAGYESSVNYPMGIPQNVLMVRKGYMETFFEQNKTYDNKTSFLGTYNSSTNSYTFSKLNRLISNIFSEIRAGENDTEDRNKVMLIPVTTETDTEGNIIGVSHDMEINAARLFGGEDSEEELKIEIIYTNPTK</sequence>
<evidence type="ECO:0000313" key="2">
    <source>
        <dbReference type="Proteomes" id="UP000783796"/>
    </source>
</evidence>
<reference evidence="1" key="2">
    <citation type="submission" date="2021-04" db="EMBL/GenBank/DDBJ databases">
        <authorList>
            <person name="Gilroy R."/>
        </authorList>
    </citation>
    <scope>NUCLEOTIDE SEQUENCE</scope>
    <source>
        <strain evidence="1">G4-2901</strain>
    </source>
</reference>
<evidence type="ECO:0000313" key="1">
    <source>
        <dbReference type="EMBL" id="MBU3839083.1"/>
    </source>
</evidence>
<gene>
    <name evidence="1" type="ORF">H9777_12395</name>
</gene>
<dbReference type="InterPro" id="IPR025366">
    <property type="entry name" value="DUF4270"/>
</dbReference>
<dbReference type="AlphaFoldDB" id="A0A948X045"/>
<name>A0A948X045_9BACT</name>
<dbReference type="Pfam" id="PF14092">
    <property type="entry name" value="DUF4270"/>
    <property type="match status" value="1"/>
</dbReference>
<organism evidence="1 2">
    <name type="scientific">Candidatus Phocaeicola faecigallinarum</name>
    <dbReference type="NCBI Taxonomy" id="2838732"/>
    <lineage>
        <taxon>Bacteria</taxon>
        <taxon>Pseudomonadati</taxon>
        <taxon>Bacteroidota</taxon>
        <taxon>Bacteroidia</taxon>
        <taxon>Bacteroidales</taxon>
        <taxon>Bacteroidaceae</taxon>
        <taxon>Phocaeicola</taxon>
    </lineage>
</organism>
<dbReference type="EMBL" id="JAHLFW010000103">
    <property type="protein sequence ID" value="MBU3839083.1"/>
    <property type="molecule type" value="Genomic_DNA"/>
</dbReference>
<protein>
    <submittedName>
        <fullName evidence="1">DUF4270 domain-containing protein</fullName>
    </submittedName>
</protein>
<dbReference type="Proteomes" id="UP000783796">
    <property type="component" value="Unassembled WGS sequence"/>
</dbReference>
<reference evidence="1" key="1">
    <citation type="journal article" date="2021" name="PeerJ">
        <title>Extensive microbial diversity within the chicken gut microbiome revealed by metagenomics and culture.</title>
        <authorList>
            <person name="Gilroy R."/>
            <person name="Ravi A."/>
            <person name="Getino M."/>
            <person name="Pursley I."/>
            <person name="Horton D.L."/>
            <person name="Alikhan N.F."/>
            <person name="Baker D."/>
            <person name="Gharbi K."/>
            <person name="Hall N."/>
            <person name="Watson M."/>
            <person name="Adriaenssens E.M."/>
            <person name="Foster-Nyarko E."/>
            <person name="Jarju S."/>
            <person name="Secka A."/>
            <person name="Antonio M."/>
            <person name="Oren A."/>
            <person name="Chaudhuri R.R."/>
            <person name="La Ragione R."/>
            <person name="Hildebrand F."/>
            <person name="Pallen M.J."/>
        </authorList>
    </citation>
    <scope>NUCLEOTIDE SEQUENCE</scope>
    <source>
        <strain evidence="1">G4-2901</strain>
    </source>
</reference>